<proteinExistence type="predicted"/>
<dbReference type="EMBL" id="WTFN01000073">
    <property type="protein sequence ID" value="MWK58895.1"/>
    <property type="molecule type" value="Genomic_DNA"/>
</dbReference>
<evidence type="ECO:0000259" key="2">
    <source>
        <dbReference type="Pfam" id="PF13336"/>
    </source>
</evidence>
<dbReference type="Proteomes" id="UP000461288">
    <property type="component" value="Unassembled WGS sequence"/>
</dbReference>
<dbReference type="PANTHER" id="PTHR21432:SF20">
    <property type="entry name" value="ACETYL-COA HYDROLASE"/>
    <property type="match status" value="1"/>
</dbReference>
<keyword evidence="3" id="KW-0378">Hydrolase</keyword>
<accession>A0A7X3KVM7</accession>
<dbReference type="InterPro" id="IPR026888">
    <property type="entry name" value="AcetylCoA_hyd_C"/>
</dbReference>
<protein>
    <submittedName>
        <fullName evidence="3">Acetyl-CoA hydrolase</fullName>
    </submittedName>
</protein>
<dbReference type="AlphaFoldDB" id="A0A7X3KVM7"/>
<evidence type="ECO:0000313" key="3">
    <source>
        <dbReference type="EMBL" id="MWK58895.1"/>
    </source>
</evidence>
<dbReference type="Gene3D" id="3.40.1080.20">
    <property type="entry name" value="Acetyl-CoA hydrolase/transferase C-terminal domain"/>
    <property type="match status" value="1"/>
</dbReference>
<dbReference type="Gene3D" id="3.30.750.70">
    <property type="entry name" value="4-hydroxybutyrate coenzyme like domains"/>
    <property type="match status" value="1"/>
</dbReference>
<feature type="domain" description="Acetyl-CoA hydrolase/transferase C-terminal" evidence="2">
    <location>
        <begin position="470"/>
        <end position="633"/>
    </location>
</feature>
<dbReference type="GO" id="GO:0008775">
    <property type="term" value="F:acetate CoA-transferase activity"/>
    <property type="evidence" value="ECO:0007669"/>
    <property type="project" value="InterPro"/>
</dbReference>
<dbReference type="Gene3D" id="3.40.1080.10">
    <property type="entry name" value="Glutaconate Coenzyme A-transferase"/>
    <property type="match status" value="1"/>
</dbReference>
<dbReference type="Pfam" id="PF13336">
    <property type="entry name" value="AcetylCoA_hyd_C"/>
    <property type="match status" value="1"/>
</dbReference>
<dbReference type="SUPFAM" id="SSF100950">
    <property type="entry name" value="NagB/RpiA/CoA transferase-like"/>
    <property type="match status" value="1"/>
</dbReference>
<feature type="region of interest" description="Disordered" evidence="1">
    <location>
        <begin position="1"/>
        <end position="35"/>
    </location>
</feature>
<feature type="compositionally biased region" description="Polar residues" evidence="1">
    <location>
        <begin position="1"/>
        <end position="14"/>
    </location>
</feature>
<comment type="caution">
    <text evidence="3">The sequence shown here is derived from an EMBL/GenBank/DDBJ whole genome shotgun (WGS) entry which is preliminary data.</text>
</comment>
<dbReference type="InterPro" id="IPR046433">
    <property type="entry name" value="ActCoA_hydro"/>
</dbReference>
<dbReference type="GO" id="GO:0006083">
    <property type="term" value="P:acetate metabolic process"/>
    <property type="evidence" value="ECO:0007669"/>
    <property type="project" value="InterPro"/>
</dbReference>
<evidence type="ECO:0000256" key="1">
    <source>
        <dbReference type="SAM" id="MobiDB-lite"/>
    </source>
</evidence>
<organism evidence="3 4">
    <name type="scientific">Metapseudomonas otitidis</name>
    <dbReference type="NCBI Taxonomy" id="319939"/>
    <lineage>
        <taxon>Bacteria</taxon>
        <taxon>Pseudomonadati</taxon>
        <taxon>Pseudomonadota</taxon>
        <taxon>Gammaproteobacteria</taxon>
        <taxon>Pseudomonadales</taxon>
        <taxon>Pseudomonadaceae</taxon>
        <taxon>Metapseudomonas</taxon>
    </lineage>
</organism>
<dbReference type="PANTHER" id="PTHR21432">
    <property type="entry name" value="ACETYL-COA HYDROLASE-RELATED"/>
    <property type="match status" value="1"/>
</dbReference>
<reference evidence="3 4" key="1">
    <citation type="submission" date="2019-12" db="EMBL/GenBank/DDBJ databases">
        <title>Draft genome sequence of Pseudomonas otitidis recovered from a chicken carcass.</title>
        <authorList>
            <person name="Vieira T.R."/>
            <person name="Oliviera E.F.C."/>
            <person name="Silva N.M.V."/>
            <person name="Sambrano G.E."/>
            <person name="Cibulski S.P."/>
            <person name="Cardoso M.R.I."/>
        </authorList>
    </citation>
    <scope>NUCLEOTIDE SEQUENCE [LARGE SCALE GENOMIC DNA]</scope>
    <source>
        <strain evidence="3 4">25_K</strain>
    </source>
</reference>
<sequence>MLPQSLSAAQSRQSGWLRDVGGSKRTRCRSNPGTSRCKEFPVAERSLEQVVDEVLARIDGPIRLGIPLGLGKPVRFVNALYQRIKAMPERSLTLYTALSLARPRPSGELERRFAEPFFERVLGDCPELDYLADLEQGTLPAHIRIEEFYLQPASQLDNPRAQQHYVSLNYSHVARDLARKRLNLLAQLVARDPARPGTFSLSCNPDITLDLLPDLDARRQRGETVLCVAQVHEALPYMPGDAEVPAATFDLVLDETERTPLFSTPNMPVSAQDHAIGLHASTLVRDGGTLQVGIGAMADALTAALLARHRDNAAYRAVLDALEVPGRWDGLIDREGGLAPFRQGLYANSEMVLPGLLDLLDAGILGRRAYPDLRLQRLADAGVLDAEGRVVDPEALLAALPPRLDAGTLGWAQGHGLLDSRLALDGEHLQLPDGHRLPADIEAPATRAALVEHLGSARGGVCIHGGFFLGPRDFYRRLAALDDAGRARIAMTGIGYVNRLLGDEALKREQRRDARFINSCFCVTLLGASAADQLEDGRVLSGVGGQYDFVAQAHELDGARSILMLRSWRESGGEAHSNILWDYGHTTIPRHLRDIVVTEYGIADLRGRNDAEVVEALLRISDARFQDELLAQAKAAGKLPSDFVLDPACRGNTPWRLHRVQAEHPRLFAEYPLGCDFTPVEQDLLRALRWLGARLRLEDALDLGMSALFEVASAEVCAEHLRRMGLENPEGLREQAFQRLLLAGLKATAPG</sequence>
<dbReference type="InterPro" id="IPR037171">
    <property type="entry name" value="NagB/RpiA_transferase-like"/>
</dbReference>
<evidence type="ECO:0000313" key="4">
    <source>
        <dbReference type="Proteomes" id="UP000461288"/>
    </source>
</evidence>
<dbReference type="InterPro" id="IPR038460">
    <property type="entry name" value="AcetylCoA_hyd_C_sf"/>
</dbReference>
<gene>
    <name evidence="3" type="ORF">GO594_23170</name>
</gene>
<dbReference type="GO" id="GO:0016787">
    <property type="term" value="F:hydrolase activity"/>
    <property type="evidence" value="ECO:0007669"/>
    <property type="project" value="UniProtKB-KW"/>
</dbReference>
<name>A0A7X3KVM7_9GAMM</name>